<evidence type="ECO:0000313" key="2">
    <source>
        <dbReference type="EMBL" id="MTE25984.1"/>
    </source>
</evidence>
<dbReference type="EMBL" id="WJYA01000003">
    <property type="protein sequence ID" value="MTE25984.1"/>
    <property type="molecule type" value="Genomic_DNA"/>
</dbReference>
<feature type="signal peptide" evidence="1">
    <location>
        <begin position="1"/>
        <end position="19"/>
    </location>
</feature>
<sequence length="116" mass="12947">MKKLFFTLLFFGFCFMLSAQTEPKVGDELVINAQDGASYNYIKFPKLNILSKRGKVANYKSVHGNTVVVDEVITDKNNNTYVILKKKDGSKFFGFVSEVKANYDKSIAAGEMATKA</sequence>
<evidence type="ECO:0000313" key="3">
    <source>
        <dbReference type="Proteomes" id="UP000447545"/>
    </source>
</evidence>
<dbReference type="AlphaFoldDB" id="A0A7K1GC49"/>
<organism evidence="2 3">
    <name type="scientific">Winogradskyella ouciana</name>
    <dbReference type="NCBI Taxonomy" id="2608631"/>
    <lineage>
        <taxon>Bacteria</taxon>
        <taxon>Pseudomonadati</taxon>
        <taxon>Bacteroidota</taxon>
        <taxon>Flavobacteriia</taxon>
        <taxon>Flavobacteriales</taxon>
        <taxon>Flavobacteriaceae</taxon>
        <taxon>Winogradskyella</taxon>
    </lineage>
</organism>
<gene>
    <name evidence="2" type="ORF">F1003_03475</name>
</gene>
<comment type="caution">
    <text evidence="2">The sequence shown here is derived from an EMBL/GenBank/DDBJ whole genome shotgun (WGS) entry which is preliminary data.</text>
</comment>
<evidence type="ECO:0000256" key="1">
    <source>
        <dbReference type="SAM" id="SignalP"/>
    </source>
</evidence>
<keyword evidence="1" id="KW-0732">Signal</keyword>
<dbReference type="RefSeq" id="WP_155087824.1">
    <property type="nucleotide sequence ID" value="NZ_OZ260095.1"/>
</dbReference>
<dbReference type="Proteomes" id="UP000447545">
    <property type="component" value="Unassembled WGS sequence"/>
</dbReference>
<keyword evidence="3" id="KW-1185">Reference proteome</keyword>
<reference evidence="2 3" key="1">
    <citation type="submission" date="2019-11" db="EMBL/GenBank/DDBJ databases">
        <title>Winogradskyella ouciana sp. nov., isolated from the hadal seawater of the Mariana Trench.</title>
        <authorList>
            <person name="Liu R."/>
        </authorList>
    </citation>
    <scope>NUCLEOTIDE SEQUENCE [LARGE SCALE GENOMIC DNA]</scope>
    <source>
        <strain evidence="2 3">ZXX205</strain>
    </source>
</reference>
<protein>
    <recommendedName>
        <fullName evidence="4">SH3 domain-containing protein</fullName>
    </recommendedName>
</protein>
<name>A0A7K1GC49_9FLAO</name>
<accession>A0A7K1GC49</accession>
<feature type="chain" id="PRO_5029799182" description="SH3 domain-containing protein" evidence="1">
    <location>
        <begin position="20"/>
        <end position="116"/>
    </location>
</feature>
<evidence type="ECO:0008006" key="4">
    <source>
        <dbReference type="Google" id="ProtNLM"/>
    </source>
</evidence>
<proteinExistence type="predicted"/>